<protein>
    <submittedName>
        <fullName evidence="1">Uncharacterized protein</fullName>
    </submittedName>
</protein>
<gene>
    <name evidence="1" type="ORF">G8759_31435</name>
</gene>
<evidence type="ECO:0000313" key="2">
    <source>
        <dbReference type="Proteomes" id="UP000501802"/>
    </source>
</evidence>
<keyword evidence="2" id="KW-1185">Reference proteome</keyword>
<dbReference type="AlphaFoldDB" id="A0A6G9AWJ5"/>
<dbReference type="EMBL" id="CP050063">
    <property type="protein sequence ID" value="QIP16837.1"/>
    <property type="molecule type" value="Genomic_DNA"/>
</dbReference>
<sequence>MNRHLIDPIEEAKLDAGIKEIVLLLQLHQVETFESCQGGIGHCFSEPTVRFYGDKFEGLRVAHICLQNDLPIQQIRRSFDVYDNELHQPFWEVVFKPTNPVGTLQLDTQAGVFVGVDHSLAQC</sequence>
<dbReference type="Proteomes" id="UP000501802">
    <property type="component" value="Chromosome"/>
</dbReference>
<evidence type="ECO:0000313" key="1">
    <source>
        <dbReference type="EMBL" id="QIP16837.1"/>
    </source>
</evidence>
<dbReference type="RefSeq" id="WP_167217113.1">
    <property type="nucleotide sequence ID" value="NZ_CP050063.1"/>
</dbReference>
<organism evidence="1 2">
    <name type="scientific">Spirosoma aureum</name>
    <dbReference type="NCBI Taxonomy" id="2692134"/>
    <lineage>
        <taxon>Bacteria</taxon>
        <taxon>Pseudomonadati</taxon>
        <taxon>Bacteroidota</taxon>
        <taxon>Cytophagia</taxon>
        <taxon>Cytophagales</taxon>
        <taxon>Cytophagaceae</taxon>
        <taxon>Spirosoma</taxon>
    </lineage>
</organism>
<accession>A0A6G9AWJ5</accession>
<name>A0A6G9AWJ5_9BACT</name>
<reference evidence="1 2" key="1">
    <citation type="submission" date="2020-03" db="EMBL/GenBank/DDBJ databases">
        <authorList>
            <person name="Kim M.K."/>
        </authorList>
    </citation>
    <scope>NUCLEOTIDE SEQUENCE [LARGE SCALE GENOMIC DNA]</scope>
    <source>
        <strain evidence="1 2">BT328</strain>
    </source>
</reference>
<dbReference type="KEGG" id="spib:G8759_31435"/>
<proteinExistence type="predicted"/>